<evidence type="ECO:0000313" key="10">
    <source>
        <dbReference type="EMBL" id="MDQ8833292.1"/>
    </source>
</evidence>
<feature type="domain" description="Tr-type G" evidence="8">
    <location>
        <begin position="8"/>
        <end position="282"/>
    </location>
</feature>
<dbReference type="FunFam" id="2.40.30.10:FF:000006">
    <property type="entry name" value="Elongation factor G"/>
    <property type="match status" value="1"/>
</dbReference>
<reference evidence="9 11" key="1">
    <citation type="journal article" date="2018" name="Genome Biol. Evol.">
        <title>Complete Genome Sequence of Streptococcus ruminantium sp. nov. GUT-187T (=DSM 104980T =JCM 31869T), the Type Strain of S. ruminantium, and Comparison with Genome Sequences of Streptococcus suis Strains.</title>
        <authorList>
            <person name="Tohya M."/>
            <person name="Sekizaki T."/>
            <person name="Miyoshi-Akiyama T."/>
        </authorList>
    </citation>
    <scope>NUCLEOTIDE SEQUENCE [LARGE SCALE GENOMIC DNA]</scope>
    <source>
        <strain evidence="9 11">GUT187T</strain>
    </source>
</reference>
<dbReference type="Gene3D" id="2.40.30.10">
    <property type="entry name" value="Translation factors"/>
    <property type="match status" value="1"/>
</dbReference>
<dbReference type="InterPro" id="IPR027417">
    <property type="entry name" value="P-loop_NTPase"/>
</dbReference>
<dbReference type="Pfam" id="PF00009">
    <property type="entry name" value="GTP_EFTU"/>
    <property type="match status" value="1"/>
</dbReference>
<evidence type="ECO:0000256" key="4">
    <source>
        <dbReference type="ARBA" id="ARBA00022768"/>
    </source>
</evidence>
<dbReference type="GO" id="GO:0005737">
    <property type="term" value="C:cytoplasm"/>
    <property type="evidence" value="ECO:0007669"/>
    <property type="project" value="UniProtKB-SubCell"/>
</dbReference>
<dbReference type="SMART" id="SM00889">
    <property type="entry name" value="EFG_IV"/>
    <property type="match status" value="1"/>
</dbReference>
<dbReference type="InterPro" id="IPR000795">
    <property type="entry name" value="T_Tr_GTP-bd_dom"/>
</dbReference>
<dbReference type="InterPro" id="IPR031157">
    <property type="entry name" value="G_TR_CS"/>
</dbReference>
<reference evidence="10 12" key="2">
    <citation type="submission" date="2023-08" db="EMBL/GenBank/DDBJ databases">
        <title>Streptococcus ruminantium-associated sheep mastitis outbreak detected in Italy is distinct from bovine isolates.</title>
        <authorList>
            <person name="Rosa M.N."/>
            <person name="Vezina B."/>
            <person name="Tola S."/>
        </authorList>
    </citation>
    <scope>NUCLEOTIDE SEQUENCE [LARGE SCALE GENOMIC DNA]</scope>
    <source>
        <strain evidence="10 12">OM6730</strain>
    </source>
</reference>
<dbReference type="GO" id="GO:0003924">
    <property type="term" value="F:GTPase activity"/>
    <property type="evidence" value="ECO:0007669"/>
    <property type="project" value="InterPro"/>
</dbReference>
<evidence type="ECO:0000256" key="6">
    <source>
        <dbReference type="ARBA" id="ARBA00023134"/>
    </source>
</evidence>
<dbReference type="KEGG" id="srq:SR187_0925"/>
<keyword evidence="6 7" id="KW-0342">GTP-binding</keyword>
<dbReference type="Gene3D" id="3.30.70.870">
    <property type="entry name" value="Elongation Factor G (Translational Gtpase), domain 3"/>
    <property type="match status" value="1"/>
</dbReference>
<dbReference type="SUPFAM" id="SSF52540">
    <property type="entry name" value="P-loop containing nucleoside triphosphate hydrolases"/>
    <property type="match status" value="1"/>
</dbReference>
<dbReference type="InterPro" id="IPR035649">
    <property type="entry name" value="EFG_V"/>
</dbReference>
<dbReference type="Pfam" id="PF14492">
    <property type="entry name" value="EFG_III"/>
    <property type="match status" value="1"/>
</dbReference>
<keyword evidence="12" id="KW-1185">Reference proteome</keyword>
<dbReference type="Pfam" id="PF03764">
    <property type="entry name" value="EFG_IV"/>
    <property type="match status" value="1"/>
</dbReference>
<dbReference type="GO" id="GO:0032790">
    <property type="term" value="P:ribosome disassembly"/>
    <property type="evidence" value="ECO:0007669"/>
    <property type="project" value="TreeGrafter"/>
</dbReference>
<dbReference type="FunFam" id="3.30.70.240:FF:000001">
    <property type="entry name" value="Elongation factor G"/>
    <property type="match status" value="1"/>
</dbReference>
<dbReference type="InterPro" id="IPR020568">
    <property type="entry name" value="Ribosomal_Su5_D2-typ_SF"/>
</dbReference>
<name>A0A2Z5TK83_9STRE</name>
<dbReference type="HAMAP" id="MF_00054_B">
    <property type="entry name" value="EF_G_EF_2_B"/>
    <property type="match status" value="1"/>
</dbReference>
<dbReference type="InterPro" id="IPR009000">
    <property type="entry name" value="Transl_B-barrel_sf"/>
</dbReference>
<evidence type="ECO:0000313" key="12">
    <source>
        <dbReference type="Proteomes" id="UP001228446"/>
    </source>
</evidence>
<dbReference type="Pfam" id="PF03144">
    <property type="entry name" value="GTP_EFTU_D2"/>
    <property type="match status" value="1"/>
</dbReference>
<organism evidence="9 11">
    <name type="scientific">Streptococcus ruminantium</name>
    <dbReference type="NCBI Taxonomy" id="1917441"/>
    <lineage>
        <taxon>Bacteria</taxon>
        <taxon>Bacillati</taxon>
        <taxon>Bacillota</taxon>
        <taxon>Bacilli</taxon>
        <taxon>Lactobacillales</taxon>
        <taxon>Streptococcaceae</taxon>
        <taxon>Streptococcus</taxon>
    </lineage>
</organism>
<dbReference type="SMART" id="SM00838">
    <property type="entry name" value="EFG_C"/>
    <property type="match status" value="1"/>
</dbReference>
<evidence type="ECO:0000256" key="5">
    <source>
        <dbReference type="ARBA" id="ARBA00022917"/>
    </source>
</evidence>
<dbReference type="PANTHER" id="PTHR43261">
    <property type="entry name" value="TRANSLATION ELONGATION FACTOR G-RELATED"/>
    <property type="match status" value="1"/>
</dbReference>
<dbReference type="PANTHER" id="PTHR43261:SF1">
    <property type="entry name" value="RIBOSOME-RELEASING FACTOR 2, MITOCHONDRIAL"/>
    <property type="match status" value="1"/>
</dbReference>
<dbReference type="Gene3D" id="3.30.70.240">
    <property type="match status" value="1"/>
</dbReference>
<dbReference type="FunFam" id="3.30.70.870:FF:000001">
    <property type="entry name" value="Elongation factor G"/>
    <property type="match status" value="1"/>
</dbReference>
<dbReference type="AlphaFoldDB" id="A0A2Z5TK83"/>
<dbReference type="Proteomes" id="UP001228446">
    <property type="component" value="Unassembled WGS sequence"/>
</dbReference>
<gene>
    <name evidence="7 10" type="primary">fusA</name>
    <name evidence="10" type="ORF">RFF62_05775</name>
    <name evidence="9" type="ORF">SR187_0925</name>
</gene>
<dbReference type="InterPro" id="IPR014721">
    <property type="entry name" value="Ribsml_uS5_D2-typ_fold_subgr"/>
</dbReference>
<dbReference type="EMBL" id="JAVIBX010000019">
    <property type="protein sequence ID" value="MDQ8833292.1"/>
    <property type="molecule type" value="Genomic_DNA"/>
</dbReference>
<dbReference type="NCBIfam" id="NF009379">
    <property type="entry name" value="PRK12740.1-3"/>
    <property type="match status" value="1"/>
</dbReference>
<dbReference type="InterPro" id="IPR000640">
    <property type="entry name" value="EFG_V-like"/>
</dbReference>
<evidence type="ECO:0000313" key="11">
    <source>
        <dbReference type="Proteomes" id="UP000269331"/>
    </source>
</evidence>
<dbReference type="CDD" id="cd04088">
    <property type="entry name" value="EFG_mtEFG_II"/>
    <property type="match status" value="1"/>
</dbReference>
<dbReference type="CDD" id="cd01886">
    <property type="entry name" value="EF-G"/>
    <property type="match status" value="1"/>
</dbReference>
<dbReference type="OrthoDB" id="9804431at2"/>
<dbReference type="Pfam" id="PF00679">
    <property type="entry name" value="EFG_C"/>
    <property type="match status" value="1"/>
</dbReference>
<keyword evidence="5 7" id="KW-0648">Protein biosynthesis</keyword>
<dbReference type="InterPro" id="IPR035647">
    <property type="entry name" value="EFG_III/V"/>
</dbReference>
<dbReference type="PRINTS" id="PR00315">
    <property type="entry name" value="ELONGATNFCT"/>
</dbReference>
<feature type="binding site" evidence="7">
    <location>
        <begin position="135"/>
        <end position="138"/>
    </location>
    <ligand>
        <name>GTP</name>
        <dbReference type="ChEBI" id="CHEBI:37565"/>
    </ligand>
</feature>
<evidence type="ECO:0000313" key="9">
    <source>
        <dbReference type="EMBL" id="BBA91816.1"/>
    </source>
</evidence>
<dbReference type="GO" id="GO:0005525">
    <property type="term" value="F:GTP binding"/>
    <property type="evidence" value="ECO:0007669"/>
    <property type="project" value="UniProtKB-UniRule"/>
</dbReference>
<comment type="similarity">
    <text evidence="1 7">Belongs to the TRAFAC class translation factor GTPase superfamily. Classic translation factor GTPase family. EF-G/EF-2 subfamily.</text>
</comment>
<dbReference type="InterPro" id="IPR009022">
    <property type="entry name" value="EFG_III"/>
</dbReference>
<keyword evidence="4 7" id="KW-0251">Elongation factor</keyword>
<dbReference type="SUPFAM" id="SSF54211">
    <property type="entry name" value="Ribosomal protein S5 domain 2-like"/>
    <property type="match status" value="1"/>
</dbReference>
<accession>A0A2Z5TK83</accession>
<dbReference type="PROSITE" id="PS00301">
    <property type="entry name" value="G_TR_1"/>
    <property type="match status" value="1"/>
</dbReference>
<dbReference type="Proteomes" id="UP000269331">
    <property type="component" value="Chromosome"/>
</dbReference>
<dbReference type="InterPro" id="IPR041095">
    <property type="entry name" value="EFG_II"/>
</dbReference>
<dbReference type="CDD" id="cd16262">
    <property type="entry name" value="EFG_III"/>
    <property type="match status" value="1"/>
</dbReference>
<dbReference type="EMBL" id="AP018400">
    <property type="protein sequence ID" value="BBA91816.1"/>
    <property type="molecule type" value="Genomic_DNA"/>
</dbReference>
<evidence type="ECO:0000256" key="7">
    <source>
        <dbReference type="HAMAP-Rule" id="MF_00054"/>
    </source>
</evidence>
<dbReference type="RefSeq" id="WP_024532235.1">
    <property type="nucleotide sequence ID" value="NZ_AP018400.1"/>
</dbReference>
<dbReference type="PROSITE" id="PS51722">
    <property type="entry name" value="G_TR_2"/>
    <property type="match status" value="1"/>
</dbReference>
<dbReference type="InterPro" id="IPR047872">
    <property type="entry name" value="EFG_IV"/>
</dbReference>
<keyword evidence="7" id="KW-0963">Cytoplasm</keyword>
<evidence type="ECO:0000259" key="8">
    <source>
        <dbReference type="PROSITE" id="PS51722"/>
    </source>
</evidence>
<protein>
    <recommendedName>
        <fullName evidence="2 7">Elongation factor G</fullName>
        <shortName evidence="7">EF-G</shortName>
    </recommendedName>
</protein>
<dbReference type="CDD" id="cd01434">
    <property type="entry name" value="EFG_mtEFG1_IV"/>
    <property type="match status" value="1"/>
</dbReference>
<dbReference type="GO" id="GO:0003746">
    <property type="term" value="F:translation elongation factor activity"/>
    <property type="evidence" value="ECO:0007669"/>
    <property type="project" value="UniProtKB-UniRule"/>
</dbReference>
<dbReference type="InterPro" id="IPR004161">
    <property type="entry name" value="EFTu-like_2"/>
</dbReference>
<dbReference type="InterPro" id="IPR005517">
    <property type="entry name" value="Transl_elong_EFG/EF2_IV"/>
</dbReference>
<feature type="binding site" evidence="7">
    <location>
        <begin position="81"/>
        <end position="85"/>
    </location>
    <ligand>
        <name>GTP</name>
        <dbReference type="ChEBI" id="CHEBI:37565"/>
    </ligand>
</feature>
<dbReference type="Gene3D" id="3.30.230.10">
    <property type="match status" value="1"/>
</dbReference>
<comment type="function">
    <text evidence="7">Catalyzes the GTP-dependent ribosomal translocation step during translation elongation. During this step, the ribosome changes from the pre-translocational (PRE) to the post-translocational (POST) state as the newly formed A-site-bound peptidyl-tRNA and P-site-bound deacylated tRNA move to the P and E sites, respectively. Catalyzes the coordinated movement of the two tRNA molecules, the mRNA and conformational changes in the ribosome.</text>
</comment>
<dbReference type="CDD" id="cd03713">
    <property type="entry name" value="EFG_mtEFG_C"/>
    <property type="match status" value="1"/>
</dbReference>
<dbReference type="SUPFAM" id="SSF54980">
    <property type="entry name" value="EF-G C-terminal domain-like"/>
    <property type="match status" value="2"/>
</dbReference>
<dbReference type="FunFam" id="3.40.50.300:FF:000029">
    <property type="entry name" value="Elongation factor G"/>
    <property type="match status" value="1"/>
</dbReference>
<dbReference type="NCBIfam" id="NF009381">
    <property type="entry name" value="PRK12740.1-5"/>
    <property type="match status" value="1"/>
</dbReference>
<dbReference type="NCBIfam" id="TIGR00484">
    <property type="entry name" value="EF-G"/>
    <property type="match status" value="1"/>
</dbReference>
<evidence type="ECO:0000256" key="2">
    <source>
        <dbReference type="ARBA" id="ARBA00017872"/>
    </source>
</evidence>
<comment type="subcellular location">
    <subcellularLocation>
        <location evidence="7">Cytoplasm</location>
    </subcellularLocation>
</comment>
<dbReference type="FunFam" id="3.30.230.10:FF:000003">
    <property type="entry name" value="Elongation factor G"/>
    <property type="match status" value="1"/>
</dbReference>
<dbReference type="InterPro" id="IPR004540">
    <property type="entry name" value="Transl_elong_EFG/EF2"/>
</dbReference>
<dbReference type="GeneID" id="52228767"/>
<evidence type="ECO:0000256" key="3">
    <source>
        <dbReference type="ARBA" id="ARBA00022741"/>
    </source>
</evidence>
<dbReference type="InterPro" id="IPR005225">
    <property type="entry name" value="Small_GTP-bd"/>
</dbReference>
<dbReference type="SUPFAM" id="SSF50447">
    <property type="entry name" value="Translation proteins"/>
    <property type="match status" value="1"/>
</dbReference>
<evidence type="ECO:0000256" key="1">
    <source>
        <dbReference type="ARBA" id="ARBA00005870"/>
    </source>
</evidence>
<keyword evidence="3 7" id="KW-0547">Nucleotide-binding</keyword>
<feature type="binding site" evidence="7">
    <location>
        <begin position="17"/>
        <end position="24"/>
    </location>
    <ligand>
        <name>GTP</name>
        <dbReference type="ChEBI" id="CHEBI:37565"/>
    </ligand>
</feature>
<dbReference type="NCBIfam" id="TIGR00231">
    <property type="entry name" value="small_GTP"/>
    <property type="match status" value="1"/>
</dbReference>
<sequence>MAREFSLEKTRNIGIMAHVDAGKTTTTERILYYTGKIHKIGETHEGASQMDWMEQEQERGITITSAATTAQWNNHRVNIIDTPGHVDFTIEVQRSLRVLDGAVTVLDSQSGVEPQTETVWRQATEYGVPRIVFANKMDKIGADFLYSVSTLHDRLQANAHPIQLPIGSEDEFRGIIDLIKMKAEIYTNDLGTDILEEDIPAEYLEQAQEYREKLVEAVAETDEDLMMKYLEGEEITNEELKAGIRKATINVEFFPVLCGSAFKNKGVQLMLDAVIDYLPSPVDIPAIKGINPDTDAEEERPASDEEPFAALAFKIMTDPFVGRLTFFRVYSGVLNSGSYVMNTSKGKRERIGRILQMHANSRQEIETVYSGDIAAAVGLKDTTTGDSLTDEKAKVILESINVPEPVIQLMVEPKSKADQDKMGVALSKLAEEDPTFRVETNVETGETVISGMGELHLDVLVDRMRREFKVEANVGAPQVSYRETFRAQTSARGFFKRQSGGKGQFGDVWIEFTPNEEGKGFEFENAIVGGVVPREFIPAVEKGLVESMANGVLAGYPIVDVKAKLYDGSYHDVDSSETAFKVAASLALKEAAKSAQPTILEPMMLVTITAPEDNLGDVMGHVTARRGRVDGMEARGNTQIVRAYVPLAEMFGYATVLRSATQGRGTFMMVFDHYEDVPKSVQDEIIKKNGGNA</sequence>
<dbReference type="Gene3D" id="3.40.50.300">
    <property type="entry name" value="P-loop containing nucleotide triphosphate hydrolases"/>
    <property type="match status" value="1"/>
</dbReference>
<proteinExistence type="inferred from homology"/>